<organism evidence="2 3">
    <name type="scientific">Trichonephila inaurata madagascariensis</name>
    <dbReference type="NCBI Taxonomy" id="2747483"/>
    <lineage>
        <taxon>Eukaryota</taxon>
        <taxon>Metazoa</taxon>
        <taxon>Ecdysozoa</taxon>
        <taxon>Arthropoda</taxon>
        <taxon>Chelicerata</taxon>
        <taxon>Arachnida</taxon>
        <taxon>Araneae</taxon>
        <taxon>Araneomorphae</taxon>
        <taxon>Entelegynae</taxon>
        <taxon>Araneoidea</taxon>
        <taxon>Nephilidae</taxon>
        <taxon>Trichonephila</taxon>
        <taxon>Trichonephila inaurata</taxon>
    </lineage>
</organism>
<feature type="transmembrane region" description="Helical" evidence="1">
    <location>
        <begin position="12"/>
        <end position="33"/>
    </location>
</feature>
<dbReference type="EMBL" id="BMAV01014137">
    <property type="protein sequence ID" value="GFY62229.1"/>
    <property type="molecule type" value="Genomic_DNA"/>
</dbReference>
<gene>
    <name evidence="2" type="primary">AVEN_69863_1</name>
    <name evidence="2" type="ORF">TNIN_263411</name>
</gene>
<evidence type="ECO:0000313" key="3">
    <source>
        <dbReference type="Proteomes" id="UP000886998"/>
    </source>
</evidence>
<keyword evidence="1" id="KW-0812">Transmembrane</keyword>
<keyword evidence="1" id="KW-1133">Transmembrane helix</keyword>
<dbReference type="Proteomes" id="UP000886998">
    <property type="component" value="Unassembled WGS sequence"/>
</dbReference>
<protein>
    <submittedName>
        <fullName evidence="2">Uncharacterized protein</fullName>
    </submittedName>
</protein>
<proteinExistence type="predicted"/>
<keyword evidence="1" id="KW-0472">Membrane</keyword>
<reference evidence="2" key="1">
    <citation type="submission" date="2020-08" db="EMBL/GenBank/DDBJ databases">
        <title>Multicomponent nature underlies the extraordinary mechanical properties of spider dragline silk.</title>
        <authorList>
            <person name="Kono N."/>
            <person name="Nakamura H."/>
            <person name="Mori M."/>
            <person name="Yoshida Y."/>
            <person name="Ohtoshi R."/>
            <person name="Malay A.D."/>
            <person name="Moran D.A.P."/>
            <person name="Tomita M."/>
            <person name="Numata K."/>
            <person name="Arakawa K."/>
        </authorList>
    </citation>
    <scope>NUCLEOTIDE SEQUENCE</scope>
</reference>
<feature type="transmembrane region" description="Helical" evidence="1">
    <location>
        <begin position="113"/>
        <end position="137"/>
    </location>
</feature>
<dbReference type="AlphaFoldDB" id="A0A8X6XZJ0"/>
<accession>A0A8X6XZJ0</accession>
<evidence type="ECO:0000256" key="1">
    <source>
        <dbReference type="SAM" id="Phobius"/>
    </source>
</evidence>
<name>A0A8X6XZJ0_9ARAC</name>
<dbReference type="OrthoDB" id="6433535at2759"/>
<evidence type="ECO:0000313" key="2">
    <source>
        <dbReference type="EMBL" id="GFY62229.1"/>
    </source>
</evidence>
<comment type="caution">
    <text evidence="2">The sequence shown here is derived from an EMBL/GenBank/DDBJ whole genome shotgun (WGS) entry which is preliminary data.</text>
</comment>
<feature type="transmembrane region" description="Helical" evidence="1">
    <location>
        <begin position="45"/>
        <end position="67"/>
    </location>
</feature>
<sequence>MITKSMRKVDKELSFPTFVAIITSMIGLFWEGYRLAFRKYFGEGYSVTLVCSASCYLTFQLLIMISASMTNEMAKKAKSTLQCLKYKFPPDLRETKFKEVHVKENSLTLWNIYVLDSSLLIASFGTLLTFGILIGTLGESC</sequence>
<keyword evidence="3" id="KW-1185">Reference proteome</keyword>